<keyword evidence="2" id="KW-1133">Transmembrane helix</keyword>
<dbReference type="Pfam" id="PF00293">
    <property type="entry name" value="NUDIX"/>
    <property type="match status" value="1"/>
</dbReference>
<dbReference type="InterPro" id="IPR036928">
    <property type="entry name" value="AS_sf"/>
</dbReference>
<dbReference type="SUPFAM" id="SSF75304">
    <property type="entry name" value="Amidase signature (AS) enzymes"/>
    <property type="match status" value="1"/>
</dbReference>
<dbReference type="SUPFAM" id="SSF55811">
    <property type="entry name" value="Nudix"/>
    <property type="match status" value="1"/>
</dbReference>
<dbReference type="InterPro" id="IPR020556">
    <property type="entry name" value="Amidase_CS"/>
</dbReference>
<dbReference type="PROSITE" id="PS51462">
    <property type="entry name" value="NUDIX"/>
    <property type="match status" value="1"/>
</dbReference>
<dbReference type="PANTHER" id="PTHR11895">
    <property type="entry name" value="TRANSAMIDASE"/>
    <property type="match status" value="1"/>
</dbReference>
<dbReference type="AlphaFoldDB" id="A0A8H3LRQ7"/>
<sequence length="808" mass="90381">MSSSEQLPKNEENTKNAEHVVTRRLKAPYLSGFILRIMIFLMDYMPGVTKYLFWNAGLKALRKLSIDDCPTLIPLPLPKETFGIVETKTVDGLEIFEKQKNLRQKNYYSSGFLRASDFHEAYLAKRVTPLQVCEVLINKIDESLKRCNPPLNAIIKYKRDDIIAQATASTERYANNKSFGLLDGIPIAVKDEIDVKGYETNVGTKFINRGNPATSDATIIERLREKGAIILGKTSMHEIGFGSTNNNPSVCTPRNPYNTDYYPGGSSGGSGVAVASGLCPIAIGRDGGGSVRIPSSFCGIYGLKTTCGRFSDDGLYPLAHSVAVSGPMAASVDDLALAYYVMAGKDPKDPNTLHQPLPTLHGLYDTNTLSDLKIGVYSMWNKQVDNPAITTALNSFINELKLRGAEIIEIKIPELEEARIAHLLTIGTELTTVAKRHKDKIHLFSCPTRSNINVMKLATASDYIVSQQIRTRIMRTLKNLFNNQVDLILTPATAITAPKIYPRALAHGEVDVTVISDTLRFIQLANFTGVPAVSIPAGYDNNNLPIGLQFIAKWYDEAKLLRIAKTSEEILGDKRRKPSDKFWFEECLNNLRNHKPKNDYLDVPYEKRAAVLVPLIINDNELEILFTIRSADLSSHAGEVALPGGKFDKNDENIIATAFREAEEEVGIKSNDAEYLTYFEPFLSRHKLLVTPVAALITNSFYKPVLNPSEVSECFTIPLRVFISKEHHLSFDSLWNNQSYRHHHFIWDDWDVSGFSANICVEVAKIAFNIQNVDWEEIIEGQPSREEYIKLMLDDIIKQNIKQNKSKL</sequence>
<evidence type="ECO:0000313" key="4">
    <source>
        <dbReference type="EMBL" id="GES90660.1"/>
    </source>
</evidence>
<protein>
    <submittedName>
        <fullName evidence="4">Fatty acid amide hydrolase-like</fullName>
    </submittedName>
</protein>
<dbReference type="InterPro" id="IPR045121">
    <property type="entry name" value="CoAse"/>
</dbReference>
<name>A0A8H3LRQ7_9GLOM</name>
<dbReference type="Pfam" id="PF01425">
    <property type="entry name" value="Amidase"/>
    <property type="match status" value="1"/>
</dbReference>
<evidence type="ECO:0000259" key="3">
    <source>
        <dbReference type="PROSITE" id="PS51462"/>
    </source>
</evidence>
<gene>
    <name evidence="4" type="ORF">RCL2_001749600</name>
</gene>
<feature type="transmembrane region" description="Helical" evidence="2">
    <location>
        <begin position="33"/>
        <end position="54"/>
    </location>
</feature>
<dbReference type="Gene3D" id="3.90.1300.10">
    <property type="entry name" value="Amidase signature (AS) domain"/>
    <property type="match status" value="1"/>
</dbReference>
<dbReference type="GO" id="GO:0010945">
    <property type="term" value="F:coenzyme A diphosphatase activity"/>
    <property type="evidence" value="ECO:0007669"/>
    <property type="project" value="InterPro"/>
</dbReference>
<comment type="caution">
    <text evidence="4">The sequence shown here is derived from an EMBL/GenBank/DDBJ whole genome shotgun (WGS) entry which is preliminary data.</text>
</comment>
<keyword evidence="2" id="KW-0472">Membrane</keyword>
<evidence type="ECO:0000313" key="5">
    <source>
        <dbReference type="Proteomes" id="UP000615446"/>
    </source>
</evidence>
<dbReference type="InterPro" id="IPR000086">
    <property type="entry name" value="NUDIX_hydrolase_dom"/>
</dbReference>
<accession>A0A8H3LRQ7</accession>
<proteinExistence type="inferred from homology"/>
<evidence type="ECO:0000256" key="1">
    <source>
        <dbReference type="ARBA" id="ARBA00009199"/>
    </source>
</evidence>
<dbReference type="InterPro" id="IPR000120">
    <property type="entry name" value="Amidase"/>
</dbReference>
<keyword evidence="2" id="KW-0812">Transmembrane</keyword>
<evidence type="ECO:0000256" key="2">
    <source>
        <dbReference type="SAM" id="Phobius"/>
    </source>
</evidence>
<dbReference type="PANTHER" id="PTHR11895:SF67">
    <property type="entry name" value="AMIDASE DOMAIN-CONTAINING PROTEIN"/>
    <property type="match status" value="1"/>
</dbReference>
<dbReference type="InterPro" id="IPR023631">
    <property type="entry name" value="Amidase_dom"/>
</dbReference>
<dbReference type="InterPro" id="IPR015797">
    <property type="entry name" value="NUDIX_hydrolase-like_dom_sf"/>
</dbReference>
<keyword evidence="4" id="KW-0378">Hydrolase</keyword>
<dbReference type="Proteomes" id="UP000615446">
    <property type="component" value="Unassembled WGS sequence"/>
</dbReference>
<organism evidence="4 5">
    <name type="scientific">Rhizophagus clarus</name>
    <dbReference type="NCBI Taxonomy" id="94130"/>
    <lineage>
        <taxon>Eukaryota</taxon>
        <taxon>Fungi</taxon>
        <taxon>Fungi incertae sedis</taxon>
        <taxon>Mucoromycota</taxon>
        <taxon>Glomeromycotina</taxon>
        <taxon>Glomeromycetes</taxon>
        <taxon>Glomerales</taxon>
        <taxon>Glomeraceae</taxon>
        <taxon>Rhizophagus</taxon>
    </lineage>
</organism>
<feature type="domain" description="Nudix hydrolase" evidence="3">
    <location>
        <begin position="606"/>
        <end position="739"/>
    </location>
</feature>
<dbReference type="PROSITE" id="PS00571">
    <property type="entry name" value="AMIDASES"/>
    <property type="match status" value="1"/>
</dbReference>
<reference evidence="4" key="1">
    <citation type="submission" date="2019-10" db="EMBL/GenBank/DDBJ databases">
        <title>Conservation and host-specific expression of non-tandemly repeated heterogenous ribosome RNA gene in arbuscular mycorrhizal fungi.</title>
        <authorList>
            <person name="Maeda T."/>
            <person name="Kobayashi Y."/>
            <person name="Nakagawa T."/>
            <person name="Ezawa T."/>
            <person name="Yamaguchi K."/>
            <person name="Bino T."/>
            <person name="Nishimoto Y."/>
            <person name="Shigenobu S."/>
            <person name="Kawaguchi M."/>
        </authorList>
    </citation>
    <scope>NUCLEOTIDE SEQUENCE</scope>
    <source>
        <strain evidence="4">HR1</strain>
    </source>
</reference>
<dbReference type="OrthoDB" id="566138at2759"/>
<comment type="similarity">
    <text evidence="1">Belongs to the amidase family.</text>
</comment>
<dbReference type="EMBL" id="BLAL01000196">
    <property type="protein sequence ID" value="GES90660.1"/>
    <property type="molecule type" value="Genomic_DNA"/>
</dbReference>
<dbReference type="Gene3D" id="3.90.79.10">
    <property type="entry name" value="Nucleoside Triphosphate Pyrophosphohydrolase"/>
    <property type="match status" value="1"/>
</dbReference>
<dbReference type="CDD" id="cd03426">
    <property type="entry name" value="NUDIX_CoAse_Nudt7"/>
    <property type="match status" value="1"/>
</dbReference>